<feature type="compositionally biased region" description="Polar residues" evidence="1">
    <location>
        <begin position="43"/>
        <end position="54"/>
    </location>
</feature>
<evidence type="ECO:0000313" key="3">
    <source>
        <dbReference type="Proteomes" id="UP000070121"/>
    </source>
</evidence>
<protein>
    <submittedName>
        <fullName evidence="2">Uncharacterized protein</fullName>
    </submittedName>
</protein>
<name>A0A135UH85_9PEZI</name>
<gene>
    <name evidence="2" type="ORF">CSAL01_06410</name>
</gene>
<accession>A0A135UH85</accession>
<comment type="caution">
    <text evidence="2">The sequence shown here is derived from an EMBL/GenBank/DDBJ whole genome shotgun (WGS) entry which is preliminary data.</text>
</comment>
<dbReference type="AlphaFoldDB" id="A0A135UH85"/>
<dbReference type="Proteomes" id="UP000070121">
    <property type="component" value="Unassembled WGS sequence"/>
</dbReference>
<organism evidence="2 3">
    <name type="scientific">Colletotrichum salicis</name>
    <dbReference type="NCBI Taxonomy" id="1209931"/>
    <lineage>
        <taxon>Eukaryota</taxon>
        <taxon>Fungi</taxon>
        <taxon>Dikarya</taxon>
        <taxon>Ascomycota</taxon>
        <taxon>Pezizomycotina</taxon>
        <taxon>Sordariomycetes</taxon>
        <taxon>Hypocreomycetidae</taxon>
        <taxon>Glomerellales</taxon>
        <taxon>Glomerellaceae</taxon>
        <taxon>Colletotrichum</taxon>
        <taxon>Colletotrichum acutatum species complex</taxon>
    </lineage>
</organism>
<evidence type="ECO:0000313" key="2">
    <source>
        <dbReference type="EMBL" id="KXH59761.1"/>
    </source>
</evidence>
<evidence type="ECO:0000256" key="1">
    <source>
        <dbReference type="SAM" id="MobiDB-lite"/>
    </source>
</evidence>
<proteinExistence type="predicted"/>
<keyword evidence="3" id="KW-1185">Reference proteome</keyword>
<feature type="region of interest" description="Disordered" evidence="1">
    <location>
        <begin position="1"/>
        <end position="90"/>
    </location>
</feature>
<reference evidence="2 3" key="1">
    <citation type="submission" date="2014-02" db="EMBL/GenBank/DDBJ databases">
        <title>The genome sequence of Colletotrichum salicis CBS 607.94.</title>
        <authorList>
            <person name="Baroncelli R."/>
            <person name="Thon M.R."/>
        </authorList>
    </citation>
    <scope>NUCLEOTIDE SEQUENCE [LARGE SCALE GENOMIC DNA]</scope>
    <source>
        <strain evidence="2 3">CBS 607.94</strain>
    </source>
</reference>
<dbReference type="EMBL" id="JFFI01001459">
    <property type="protein sequence ID" value="KXH59761.1"/>
    <property type="molecule type" value="Genomic_DNA"/>
</dbReference>
<sequence length="193" mass="21874">MPNPDWFSLKDQSRSDSDVDVANCPPSTRHGRQSLASDVAVQSEDTPFLNSRIPSSGRPEWLGSARPSSTQRWHHSITSERPWQAGHPSSTQRRCRLDQLELIAYHCHNGHDVILVALSSGTARVSDPPQPRRQDVSNVTDITSQVQLRNLKPTLSPISITGFQRNTRYNIKQIRKRISSRRAYYRACFCVEV</sequence>